<reference evidence="11 12" key="1">
    <citation type="submission" date="2018-03" db="EMBL/GenBank/DDBJ databases">
        <title>Draft genome sequence of Rohu Carp (Labeo rohita).</title>
        <authorList>
            <person name="Das P."/>
            <person name="Kushwaha B."/>
            <person name="Joshi C.G."/>
            <person name="Kumar D."/>
            <person name="Nagpure N.S."/>
            <person name="Sahoo L."/>
            <person name="Das S.P."/>
            <person name="Bit A."/>
            <person name="Patnaik S."/>
            <person name="Meher P.K."/>
            <person name="Jayasankar P."/>
            <person name="Koringa P.G."/>
            <person name="Patel N.V."/>
            <person name="Hinsu A.T."/>
            <person name="Kumar R."/>
            <person name="Pandey M."/>
            <person name="Agarwal S."/>
            <person name="Srivastava S."/>
            <person name="Singh M."/>
            <person name="Iquebal M.A."/>
            <person name="Jaiswal S."/>
            <person name="Angadi U.B."/>
            <person name="Kumar N."/>
            <person name="Raza M."/>
            <person name="Shah T.M."/>
            <person name="Rai A."/>
            <person name="Jena J.K."/>
        </authorList>
    </citation>
    <scope>NUCLEOTIDE SEQUENCE [LARGE SCALE GENOMIC DNA]</scope>
    <source>
        <strain evidence="11">DASCIFA01</strain>
        <tissue evidence="11">Testis</tissue>
    </source>
</reference>
<feature type="compositionally biased region" description="Polar residues" evidence="9">
    <location>
        <begin position="314"/>
        <end position="323"/>
    </location>
</feature>
<evidence type="ECO:0000256" key="6">
    <source>
        <dbReference type="ARBA" id="ARBA00023125"/>
    </source>
</evidence>
<comment type="subcellular location">
    <subcellularLocation>
        <location evidence="1">Nucleus</location>
    </subcellularLocation>
</comment>
<evidence type="ECO:0000313" key="11">
    <source>
        <dbReference type="EMBL" id="RXN17708.1"/>
    </source>
</evidence>
<feature type="region of interest" description="Disordered" evidence="9">
    <location>
        <begin position="308"/>
        <end position="345"/>
    </location>
</feature>
<accession>A0A498M9J8</accession>
<feature type="region of interest" description="Disordered" evidence="9">
    <location>
        <begin position="241"/>
        <end position="271"/>
    </location>
</feature>
<keyword evidence="6" id="KW-0238">DNA-binding</keyword>
<dbReference type="InterPro" id="IPR036236">
    <property type="entry name" value="Znf_C2H2_sf"/>
</dbReference>
<keyword evidence="4 8" id="KW-0863">Zinc-finger</keyword>
<evidence type="ECO:0000256" key="8">
    <source>
        <dbReference type="PROSITE-ProRule" id="PRU00042"/>
    </source>
</evidence>
<dbReference type="FunFam" id="3.30.160.60:FF:001009">
    <property type="entry name" value="Zinc finger protein 26"/>
    <property type="match status" value="1"/>
</dbReference>
<comment type="caution">
    <text evidence="11">The sequence shown here is derived from an EMBL/GenBank/DDBJ whole genome shotgun (WGS) entry which is preliminary data.</text>
</comment>
<protein>
    <submittedName>
        <fullName evidence="11">Zinc finger 2-like protein</fullName>
    </submittedName>
</protein>
<sequence length="442" mass="49284">MVQQKDVMQYGMLADFVSLVSEAVPELVSHRLGVQLILGLRARVDRTVVGEAGVRFEELVQTLIKDVDEKEHFFQHVFPVDFGTDFNLAIQVLMWHFLSKLENFLPIPDLQQTLAWLGSTMPVSEDCEEFNSQSDHLKTLLEHHKNLGHLDTKYSCQAMSAGNCILSTLSGKASEIHQKRVGHVHMFDRPTSDPKSAVEAVGASECTENLVGPDEVGEHFITESECARGVGLNDSVLTLPEDHRSTDVTEKSVSNTEQSEFLSPPLATQSVPEDSALHKTIMGKRRSAQKPKTMLKIKVVSLQKLKRKSETSKKTYGTNLQHQAENKSDPIDKSDCTSNNTNGSSRTYSCLQCPFSHSHEETLRSHIQKVHSNEVIGSEAVIDTSLPNSCHVCGKSYRFPCLLKAHQRTHTRERPFICPVSKCGRSFSHSQAQTTKARIPNL</sequence>
<evidence type="ECO:0000256" key="7">
    <source>
        <dbReference type="ARBA" id="ARBA00023242"/>
    </source>
</evidence>
<feature type="compositionally biased region" description="Polar residues" evidence="9">
    <location>
        <begin position="336"/>
        <end position="345"/>
    </location>
</feature>
<dbReference type="PANTHER" id="PTHR15512:SF0">
    <property type="entry name" value="TERF1-INTERACTING NUCLEAR FACTOR 2"/>
    <property type="match status" value="1"/>
</dbReference>
<evidence type="ECO:0000256" key="2">
    <source>
        <dbReference type="ARBA" id="ARBA00022723"/>
    </source>
</evidence>
<dbReference type="GO" id="GO:0070187">
    <property type="term" value="C:shelterin complex"/>
    <property type="evidence" value="ECO:0007669"/>
    <property type="project" value="InterPro"/>
</dbReference>
<dbReference type="Proteomes" id="UP000290572">
    <property type="component" value="Unassembled WGS sequence"/>
</dbReference>
<dbReference type="PROSITE" id="PS00028">
    <property type="entry name" value="ZINC_FINGER_C2H2_1"/>
    <property type="match status" value="1"/>
</dbReference>
<evidence type="ECO:0000313" key="12">
    <source>
        <dbReference type="Proteomes" id="UP000290572"/>
    </source>
</evidence>
<dbReference type="Pfam" id="PF14973">
    <property type="entry name" value="TINF2_N"/>
    <property type="match status" value="2"/>
</dbReference>
<dbReference type="InterPro" id="IPR039098">
    <property type="entry name" value="TINF2"/>
</dbReference>
<dbReference type="Gene3D" id="3.30.160.60">
    <property type="entry name" value="Classic Zinc Finger"/>
    <property type="match status" value="2"/>
</dbReference>
<evidence type="ECO:0000256" key="3">
    <source>
        <dbReference type="ARBA" id="ARBA00022737"/>
    </source>
</evidence>
<feature type="compositionally biased region" description="Polar residues" evidence="9">
    <location>
        <begin position="251"/>
        <end position="271"/>
    </location>
</feature>
<keyword evidence="2" id="KW-0479">Metal-binding</keyword>
<dbReference type="STRING" id="84645.A0A498M9J8"/>
<dbReference type="AlphaFoldDB" id="A0A498M9J8"/>
<feature type="domain" description="C2H2-type" evidence="10">
    <location>
        <begin position="388"/>
        <end position="415"/>
    </location>
</feature>
<evidence type="ECO:0000259" key="10">
    <source>
        <dbReference type="PROSITE" id="PS50157"/>
    </source>
</evidence>
<dbReference type="SMART" id="SM00355">
    <property type="entry name" value="ZnF_C2H2"/>
    <property type="match status" value="2"/>
</dbReference>
<keyword evidence="5" id="KW-0862">Zinc</keyword>
<dbReference type="PROSITE" id="PS50157">
    <property type="entry name" value="ZINC_FINGER_C2H2_2"/>
    <property type="match status" value="2"/>
</dbReference>
<feature type="compositionally biased region" description="Basic and acidic residues" evidence="9">
    <location>
        <begin position="241"/>
        <end position="250"/>
    </location>
</feature>
<gene>
    <name evidence="11" type="ORF">ROHU_026555</name>
</gene>
<dbReference type="InterPro" id="IPR013087">
    <property type="entry name" value="Znf_C2H2_type"/>
</dbReference>
<dbReference type="SUPFAM" id="SSF57667">
    <property type="entry name" value="beta-beta-alpha zinc fingers"/>
    <property type="match status" value="1"/>
</dbReference>
<keyword evidence="7" id="KW-0539">Nucleus</keyword>
<keyword evidence="12" id="KW-1185">Reference proteome</keyword>
<dbReference type="PANTHER" id="PTHR15512">
    <property type="entry name" value="TERF1-INTERACTING NUCLEAR FACTOR 2"/>
    <property type="match status" value="1"/>
</dbReference>
<organism evidence="11 12">
    <name type="scientific">Labeo rohita</name>
    <name type="common">Indian major carp</name>
    <name type="synonym">Cyprinus rohita</name>
    <dbReference type="NCBI Taxonomy" id="84645"/>
    <lineage>
        <taxon>Eukaryota</taxon>
        <taxon>Metazoa</taxon>
        <taxon>Chordata</taxon>
        <taxon>Craniata</taxon>
        <taxon>Vertebrata</taxon>
        <taxon>Euteleostomi</taxon>
        <taxon>Actinopterygii</taxon>
        <taxon>Neopterygii</taxon>
        <taxon>Teleostei</taxon>
        <taxon>Ostariophysi</taxon>
        <taxon>Cypriniformes</taxon>
        <taxon>Cyprinidae</taxon>
        <taxon>Labeoninae</taxon>
        <taxon>Labeonini</taxon>
        <taxon>Labeo</taxon>
    </lineage>
</organism>
<dbReference type="GO" id="GO:1904356">
    <property type="term" value="P:regulation of telomere maintenance via telomere lengthening"/>
    <property type="evidence" value="ECO:0007669"/>
    <property type="project" value="TreeGrafter"/>
</dbReference>
<dbReference type="EMBL" id="QBIY01012739">
    <property type="protein sequence ID" value="RXN17708.1"/>
    <property type="molecule type" value="Genomic_DNA"/>
</dbReference>
<proteinExistence type="predicted"/>
<evidence type="ECO:0000256" key="1">
    <source>
        <dbReference type="ARBA" id="ARBA00004123"/>
    </source>
</evidence>
<feature type="domain" description="C2H2-type" evidence="10">
    <location>
        <begin position="348"/>
        <end position="376"/>
    </location>
</feature>
<name>A0A498M9J8_LABRO</name>
<dbReference type="GO" id="GO:0016233">
    <property type="term" value="P:telomere capping"/>
    <property type="evidence" value="ECO:0007669"/>
    <property type="project" value="InterPro"/>
</dbReference>
<dbReference type="GO" id="GO:0042162">
    <property type="term" value="F:telomeric DNA binding"/>
    <property type="evidence" value="ECO:0007669"/>
    <property type="project" value="TreeGrafter"/>
</dbReference>
<dbReference type="InterPro" id="IPR029400">
    <property type="entry name" value="TINF2_N"/>
</dbReference>
<evidence type="ECO:0000256" key="4">
    <source>
        <dbReference type="ARBA" id="ARBA00022771"/>
    </source>
</evidence>
<evidence type="ECO:0000256" key="5">
    <source>
        <dbReference type="ARBA" id="ARBA00022833"/>
    </source>
</evidence>
<dbReference type="GO" id="GO:0008270">
    <property type="term" value="F:zinc ion binding"/>
    <property type="evidence" value="ECO:0007669"/>
    <property type="project" value="UniProtKB-KW"/>
</dbReference>
<feature type="compositionally biased region" description="Basic and acidic residues" evidence="9">
    <location>
        <begin position="324"/>
        <end position="335"/>
    </location>
</feature>
<evidence type="ECO:0000256" key="9">
    <source>
        <dbReference type="SAM" id="MobiDB-lite"/>
    </source>
</evidence>
<dbReference type="CDD" id="cd11657">
    <property type="entry name" value="TIN2_N"/>
    <property type="match status" value="1"/>
</dbReference>
<keyword evidence="3" id="KW-0677">Repeat</keyword>